<dbReference type="Pfam" id="PF04571">
    <property type="entry name" value="Lipin_N"/>
    <property type="match status" value="1"/>
</dbReference>
<dbReference type="SMART" id="SM00775">
    <property type="entry name" value="LNS2"/>
    <property type="match status" value="1"/>
</dbReference>
<accession>A0A835Q2Z5</accession>
<dbReference type="Proteomes" id="UP000636800">
    <property type="component" value="Chromosome 10"/>
</dbReference>
<evidence type="ECO:0000313" key="8">
    <source>
        <dbReference type="Proteomes" id="UP000636800"/>
    </source>
</evidence>
<evidence type="ECO:0000256" key="5">
    <source>
        <dbReference type="SAM" id="MobiDB-lite"/>
    </source>
</evidence>
<dbReference type="EC" id="3.1.3.4" evidence="3"/>
<comment type="similarity">
    <text evidence="2">Belongs to the lipin family.</text>
</comment>
<dbReference type="SUPFAM" id="SSF56784">
    <property type="entry name" value="HAD-like"/>
    <property type="match status" value="1"/>
</dbReference>
<keyword evidence="4" id="KW-0378">Hydrolase</keyword>
<feature type="compositionally biased region" description="Basic and acidic residues" evidence="5">
    <location>
        <begin position="116"/>
        <end position="137"/>
    </location>
</feature>
<dbReference type="InterPro" id="IPR031315">
    <property type="entry name" value="LNS2/PITP"/>
</dbReference>
<dbReference type="EMBL" id="JADCNL010000010">
    <property type="protein sequence ID" value="KAG0463738.1"/>
    <property type="molecule type" value="Genomic_DNA"/>
</dbReference>
<reference evidence="7 8" key="1">
    <citation type="journal article" date="2020" name="Nat. Food">
        <title>A phased Vanilla planifolia genome enables genetic improvement of flavour and production.</title>
        <authorList>
            <person name="Hasing T."/>
            <person name="Tang H."/>
            <person name="Brym M."/>
            <person name="Khazi F."/>
            <person name="Huang T."/>
            <person name="Chambers A.H."/>
        </authorList>
    </citation>
    <scope>NUCLEOTIDE SEQUENCE [LARGE SCALE GENOMIC DNA]</scope>
    <source>
        <tissue evidence="7">Leaf</tissue>
    </source>
</reference>
<dbReference type="InterPro" id="IPR031703">
    <property type="entry name" value="Lipin_mid"/>
</dbReference>
<dbReference type="InterPro" id="IPR036412">
    <property type="entry name" value="HAD-like_sf"/>
</dbReference>
<evidence type="ECO:0000259" key="6">
    <source>
        <dbReference type="SMART" id="SM00775"/>
    </source>
</evidence>
<comment type="caution">
    <text evidence="7">The sequence shown here is derived from an EMBL/GenBank/DDBJ whole genome shotgun (WGS) entry which is preliminary data.</text>
</comment>
<organism evidence="7 8">
    <name type="scientific">Vanilla planifolia</name>
    <name type="common">Vanilla</name>
    <dbReference type="NCBI Taxonomy" id="51239"/>
    <lineage>
        <taxon>Eukaryota</taxon>
        <taxon>Viridiplantae</taxon>
        <taxon>Streptophyta</taxon>
        <taxon>Embryophyta</taxon>
        <taxon>Tracheophyta</taxon>
        <taxon>Spermatophyta</taxon>
        <taxon>Magnoliopsida</taxon>
        <taxon>Liliopsida</taxon>
        <taxon>Asparagales</taxon>
        <taxon>Orchidaceae</taxon>
        <taxon>Vanilloideae</taxon>
        <taxon>Vanilleae</taxon>
        <taxon>Vanilla</taxon>
    </lineage>
</organism>
<dbReference type="InterPro" id="IPR026058">
    <property type="entry name" value="LIPIN"/>
</dbReference>
<dbReference type="AlphaFoldDB" id="A0A835Q2Z5"/>
<sequence length="745" mass="81916">MNVVGRVSNLISQGVYSVATPFHPFGGAVDIIVVEQEDGTYRSTPWYVRFGKFQGIIKGAEKVVTIAVNDLAANFHMYLDSSGQAYFMQEVMTGSNDGESSEPVLNESNGMGNGEQHLETGQGEKIEENNSDPHDIFDENGEYAGADVQLNGSKDEKSAVGNTSMSNRFKKYHYGNLEDVEDVVKSSNDANSEMVLVSVDGHVLTVPISANETAAENLQLDTPQFHLGPGEGSGEEFGSGGVIWEDDLYVDMEGCNSKEEGSLGIPSEYVPNDAKRVSFQMEQVQSIGIPEAISSSDNAIASFTKEETFKSCLDLTSYDMNFRDMGIVTEDLLPKDSFELLHSSSSVDNVIVSEASVKDGETAVIFENVELKSTENNISTNSKLSDNLIGIDAAISEIPFNELSIQINEVEEVPKNSLATIDKSQVCSNDISINDTLKQTIENQDATPTEGKSNQIEDQVSQSSISSLGFEISLCGNLLSHGMGRIAAEEAFNTHRVHEDVFKVSGPSIINSGNLIVRYKDMYFTWDKAVTIVLGKAVYGSGFSCDIKDSIPIDPKDITHREDMQIASSSSSSSSRRWRLWPIPFRRSRTLQHSNSDSSNEDLFVDTDPGSQAPYVEQDLGTDSHRSPRKQHFRTYIPSTEQIASLKLKDGQNMVAFSFSTRVLGKQKVDAHIYLWKWNTRIVISDVDGTITKSDVLGQVMPLVGKDWTQSGVARLFSAIKENGYQLLFLSARAIVQAYFTTFFF</sequence>
<dbReference type="PANTHER" id="PTHR12181">
    <property type="entry name" value="LIPIN"/>
    <property type="match status" value="1"/>
</dbReference>
<keyword evidence="8" id="KW-1185">Reference proteome</keyword>
<name>A0A835Q2Z5_VANPL</name>
<evidence type="ECO:0000256" key="1">
    <source>
        <dbReference type="ARBA" id="ARBA00001946"/>
    </source>
</evidence>
<dbReference type="Pfam" id="PF16876">
    <property type="entry name" value="Lipin_mid"/>
    <property type="match status" value="1"/>
</dbReference>
<proteinExistence type="inferred from homology"/>
<evidence type="ECO:0000256" key="3">
    <source>
        <dbReference type="ARBA" id="ARBA00012638"/>
    </source>
</evidence>
<evidence type="ECO:0000313" key="7">
    <source>
        <dbReference type="EMBL" id="KAG0463738.1"/>
    </source>
</evidence>
<gene>
    <name evidence="7" type="ORF">HPP92_019807</name>
</gene>
<comment type="cofactor">
    <cofactor evidence="1">
        <name>Mg(2+)</name>
        <dbReference type="ChEBI" id="CHEBI:18420"/>
    </cofactor>
</comment>
<feature type="region of interest" description="Disordered" evidence="5">
    <location>
        <begin position="94"/>
        <end position="140"/>
    </location>
</feature>
<evidence type="ECO:0000256" key="2">
    <source>
        <dbReference type="ARBA" id="ARBA00005476"/>
    </source>
</evidence>
<protein>
    <recommendedName>
        <fullName evidence="3">phosphatidate phosphatase</fullName>
        <ecNumber evidence="3">3.1.3.4</ecNumber>
    </recommendedName>
</protein>
<dbReference type="InterPro" id="IPR007651">
    <property type="entry name" value="Lipin_N"/>
</dbReference>
<dbReference type="PANTHER" id="PTHR12181:SF59">
    <property type="entry name" value="PHOSPHATIDATE PHOSPHATASE PAH1"/>
    <property type="match status" value="1"/>
</dbReference>
<dbReference type="Pfam" id="PF08235">
    <property type="entry name" value="LNS2"/>
    <property type="match status" value="1"/>
</dbReference>
<feature type="domain" description="LNS2/PITP" evidence="6">
    <location>
        <begin position="682"/>
        <end position="745"/>
    </location>
</feature>
<dbReference type="GO" id="GO:0008195">
    <property type="term" value="F:phosphatidate phosphatase activity"/>
    <property type="evidence" value="ECO:0007669"/>
    <property type="project" value="UniProtKB-EC"/>
</dbReference>
<evidence type="ECO:0000256" key="4">
    <source>
        <dbReference type="ARBA" id="ARBA00022801"/>
    </source>
</evidence>
<dbReference type="InterPro" id="IPR013209">
    <property type="entry name" value="LNS2"/>
</dbReference>